<feature type="transmembrane region" description="Helical" evidence="1">
    <location>
        <begin position="151"/>
        <end position="170"/>
    </location>
</feature>
<dbReference type="EMBL" id="JADIMZ010000064">
    <property type="protein sequence ID" value="MBO8432509.1"/>
    <property type="molecule type" value="Genomic_DNA"/>
</dbReference>
<dbReference type="Proteomes" id="UP000823612">
    <property type="component" value="Unassembled WGS sequence"/>
</dbReference>
<protein>
    <submittedName>
        <fullName evidence="2">Uncharacterized protein</fullName>
    </submittedName>
</protein>
<name>A0A9D9DWC5_9BACT</name>
<proteinExistence type="predicted"/>
<evidence type="ECO:0000256" key="1">
    <source>
        <dbReference type="SAM" id="Phobius"/>
    </source>
</evidence>
<accession>A0A9D9DWC5</accession>
<feature type="transmembrane region" description="Helical" evidence="1">
    <location>
        <begin position="23"/>
        <end position="44"/>
    </location>
</feature>
<reference evidence="2" key="2">
    <citation type="journal article" date="2021" name="PeerJ">
        <title>Extensive microbial diversity within the chicken gut microbiome revealed by metagenomics and culture.</title>
        <authorList>
            <person name="Gilroy R."/>
            <person name="Ravi A."/>
            <person name="Getino M."/>
            <person name="Pursley I."/>
            <person name="Horton D.L."/>
            <person name="Alikhan N.F."/>
            <person name="Baker D."/>
            <person name="Gharbi K."/>
            <person name="Hall N."/>
            <person name="Watson M."/>
            <person name="Adriaenssens E.M."/>
            <person name="Foster-Nyarko E."/>
            <person name="Jarju S."/>
            <person name="Secka A."/>
            <person name="Antonio M."/>
            <person name="Oren A."/>
            <person name="Chaudhuri R.R."/>
            <person name="La Ragione R."/>
            <person name="Hildebrand F."/>
            <person name="Pallen M.J."/>
        </authorList>
    </citation>
    <scope>NUCLEOTIDE SEQUENCE</scope>
    <source>
        <strain evidence="2">2889</strain>
    </source>
</reference>
<comment type="caution">
    <text evidence="2">The sequence shown here is derived from an EMBL/GenBank/DDBJ whole genome shotgun (WGS) entry which is preliminary data.</text>
</comment>
<feature type="transmembrane region" description="Helical" evidence="1">
    <location>
        <begin position="176"/>
        <end position="194"/>
    </location>
</feature>
<keyword evidence="1" id="KW-0812">Transmembrane</keyword>
<feature type="transmembrane region" description="Helical" evidence="1">
    <location>
        <begin position="97"/>
        <end position="130"/>
    </location>
</feature>
<evidence type="ECO:0000313" key="2">
    <source>
        <dbReference type="EMBL" id="MBO8432509.1"/>
    </source>
</evidence>
<keyword evidence="1" id="KW-1133">Transmembrane helix</keyword>
<evidence type="ECO:0000313" key="3">
    <source>
        <dbReference type="Proteomes" id="UP000823612"/>
    </source>
</evidence>
<reference evidence="2" key="1">
    <citation type="submission" date="2020-10" db="EMBL/GenBank/DDBJ databases">
        <authorList>
            <person name="Gilroy R."/>
        </authorList>
    </citation>
    <scope>NUCLEOTIDE SEQUENCE</scope>
    <source>
        <strain evidence="2">2889</strain>
    </source>
</reference>
<sequence>MEKATIWKSGVKKAYYGFLIENLGSILAVIVGIIGAGAGVAGLLQGEVRVGPMILSILLGIATVVGYIIYLIGINGIKKATAGGPDAPATSNLFIGVILGLVGTIVGFIPLAGIVGSIVGFVGLIFMLIGFNKMKNSTTLPALAASGSSKLFIAMILGLVGGLLGLIPVAGAIIKAILSIVCLILGIMGWASIAKSELRA</sequence>
<feature type="transmembrane region" description="Helical" evidence="1">
    <location>
        <begin position="56"/>
        <end position="77"/>
    </location>
</feature>
<dbReference type="AlphaFoldDB" id="A0A9D9DWC5"/>
<keyword evidence="1" id="KW-0472">Membrane</keyword>
<organism evidence="2 3">
    <name type="scientific">Candidatus Pullibacteroides excrementavium</name>
    <dbReference type="NCBI Taxonomy" id="2840905"/>
    <lineage>
        <taxon>Bacteria</taxon>
        <taxon>Pseudomonadati</taxon>
        <taxon>Bacteroidota</taxon>
        <taxon>Bacteroidia</taxon>
        <taxon>Bacteroidales</taxon>
        <taxon>Candidatus Pullibacteroides</taxon>
    </lineage>
</organism>
<gene>
    <name evidence="2" type="ORF">IAB08_04380</name>
</gene>